<organism evidence="1 2">
    <name type="scientific">Christensenella hongkongensis</name>
    <dbReference type="NCBI Taxonomy" id="270498"/>
    <lineage>
        <taxon>Bacteria</taxon>
        <taxon>Bacillati</taxon>
        <taxon>Bacillota</taxon>
        <taxon>Clostridia</taxon>
        <taxon>Christensenellales</taxon>
        <taxon>Christensenellaceae</taxon>
        <taxon>Christensenella</taxon>
    </lineage>
</organism>
<evidence type="ECO:0000313" key="1">
    <source>
        <dbReference type="EMBL" id="KKI51703.1"/>
    </source>
</evidence>
<proteinExistence type="predicted"/>
<dbReference type="EMBL" id="LAYJ01000068">
    <property type="protein sequence ID" value="KKI51703.1"/>
    <property type="molecule type" value="Genomic_DNA"/>
</dbReference>
<dbReference type="STRING" id="270498.CHK_0870"/>
<protein>
    <submittedName>
        <fullName evidence="1">Uncharacterized protein</fullName>
    </submittedName>
</protein>
<keyword evidence="2" id="KW-1185">Reference proteome</keyword>
<accession>A0A0M2NHQ8</accession>
<evidence type="ECO:0000313" key="2">
    <source>
        <dbReference type="Proteomes" id="UP000034076"/>
    </source>
</evidence>
<dbReference type="Proteomes" id="UP000034076">
    <property type="component" value="Unassembled WGS sequence"/>
</dbReference>
<dbReference type="AlphaFoldDB" id="A0A0M2NHQ8"/>
<sequence>MPIAIRLFFTQSIGINSNLNGRFPHVAAIALNISCIISSMKLLKIQCEQL</sequence>
<name>A0A0M2NHQ8_9FIRM</name>
<reference evidence="1 2" key="1">
    <citation type="submission" date="2015-04" db="EMBL/GenBank/DDBJ databases">
        <title>Draft genome sequence of bacteremic isolate Catabacter hongkongensis type strain HKU16T.</title>
        <authorList>
            <person name="Lau S.K."/>
            <person name="Teng J.L."/>
            <person name="Huang Y."/>
            <person name="Curreem S.O."/>
            <person name="Tsui S.K."/>
            <person name="Woo P.C."/>
        </authorList>
    </citation>
    <scope>NUCLEOTIDE SEQUENCE [LARGE SCALE GENOMIC DNA]</scope>
    <source>
        <strain evidence="1 2">HKU16</strain>
    </source>
</reference>
<gene>
    <name evidence="1" type="ORF">CHK_0870</name>
</gene>
<comment type="caution">
    <text evidence="1">The sequence shown here is derived from an EMBL/GenBank/DDBJ whole genome shotgun (WGS) entry which is preliminary data.</text>
</comment>